<dbReference type="AlphaFoldDB" id="A0AAV2GWF5"/>
<reference evidence="1 2" key="1">
    <citation type="submission" date="2024-04" db="EMBL/GenBank/DDBJ databases">
        <authorList>
            <person name="Fracassetti M."/>
        </authorList>
    </citation>
    <scope>NUCLEOTIDE SEQUENCE [LARGE SCALE GENOMIC DNA]</scope>
</reference>
<gene>
    <name evidence="1" type="ORF">LTRI10_LOCUS53113</name>
</gene>
<proteinExistence type="predicted"/>
<dbReference type="Proteomes" id="UP001497516">
    <property type="component" value="Chromosome 9"/>
</dbReference>
<evidence type="ECO:0000313" key="2">
    <source>
        <dbReference type="Proteomes" id="UP001497516"/>
    </source>
</evidence>
<name>A0AAV2GWF5_9ROSI</name>
<dbReference type="EMBL" id="OZ034822">
    <property type="protein sequence ID" value="CAL1413918.1"/>
    <property type="molecule type" value="Genomic_DNA"/>
</dbReference>
<sequence length="66" mass="7655">MCHSMGNLVGSPWNLPKIYKMRQRPKNKHTISKERATNGILHCSKAKLANYYYCIANNDDTRQTSR</sequence>
<organism evidence="1 2">
    <name type="scientific">Linum trigynum</name>
    <dbReference type="NCBI Taxonomy" id="586398"/>
    <lineage>
        <taxon>Eukaryota</taxon>
        <taxon>Viridiplantae</taxon>
        <taxon>Streptophyta</taxon>
        <taxon>Embryophyta</taxon>
        <taxon>Tracheophyta</taxon>
        <taxon>Spermatophyta</taxon>
        <taxon>Magnoliopsida</taxon>
        <taxon>eudicotyledons</taxon>
        <taxon>Gunneridae</taxon>
        <taxon>Pentapetalae</taxon>
        <taxon>rosids</taxon>
        <taxon>fabids</taxon>
        <taxon>Malpighiales</taxon>
        <taxon>Linaceae</taxon>
        <taxon>Linum</taxon>
    </lineage>
</organism>
<evidence type="ECO:0000313" key="1">
    <source>
        <dbReference type="EMBL" id="CAL1413918.1"/>
    </source>
</evidence>
<keyword evidence="2" id="KW-1185">Reference proteome</keyword>
<accession>A0AAV2GWF5</accession>
<protein>
    <submittedName>
        <fullName evidence="1">Uncharacterized protein</fullName>
    </submittedName>
</protein>